<evidence type="ECO:0000313" key="3">
    <source>
        <dbReference type="Proteomes" id="UP000015441"/>
    </source>
</evidence>
<reference evidence="2 3" key="1">
    <citation type="journal article" date="2010" name="Science">
        <title>Genome expansion and gene loss in powdery mildew fungi reveal tradeoffs in extreme parasitism.</title>
        <authorList>
            <person name="Spanu P.D."/>
            <person name="Abbott J.C."/>
            <person name="Amselem J."/>
            <person name="Burgis T.A."/>
            <person name="Soanes D.M."/>
            <person name="Stueber K."/>
            <person name="Ver Loren van Themaat E."/>
            <person name="Brown J.K.M."/>
            <person name="Butcher S.A."/>
            <person name="Gurr S.J."/>
            <person name="Lebrun M.-H."/>
            <person name="Ridout C.J."/>
            <person name="Schulze-Lefert P."/>
            <person name="Talbot N.J."/>
            <person name="Ahmadinejad N."/>
            <person name="Ametz C."/>
            <person name="Barton G.R."/>
            <person name="Benjdia M."/>
            <person name="Bidzinski P."/>
            <person name="Bindschedler L.V."/>
            <person name="Both M."/>
            <person name="Brewer M.T."/>
            <person name="Cadle-Davidson L."/>
            <person name="Cadle-Davidson M.M."/>
            <person name="Collemare J."/>
            <person name="Cramer R."/>
            <person name="Frenkel O."/>
            <person name="Godfrey D."/>
            <person name="Harriman J."/>
            <person name="Hoede C."/>
            <person name="King B.C."/>
            <person name="Klages S."/>
            <person name="Kleemann J."/>
            <person name="Knoll D."/>
            <person name="Koti P.S."/>
            <person name="Kreplak J."/>
            <person name="Lopez-Ruiz F.J."/>
            <person name="Lu X."/>
            <person name="Maekawa T."/>
            <person name="Mahanil S."/>
            <person name="Micali C."/>
            <person name="Milgroom M.G."/>
            <person name="Montana G."/>
            <person name="Noir S."/>
            <person name="O'Connell R.J."/>
            <person name="Oberhaensli S."/>
            <person name="Parlange F."/>
            <person name="Pedersen C."/>
            <person name="Quesneville H."/>
            <person name="Reinhardt R."/>
            <person name="Rott M."/>
            <person name="Sacristan S."/>
            <person name="Schmidt S.M."/>
            <person name="Schoen M."/>
            <person name="Skamnioti P."/>
            <person name="Sommer H."/>
            <person name="Stephens A."/>
            <person name="Takahara H."/>
            <person name="Thordal-Christensen H."/>
            <person name="Vigouroux M."/>
            <person name="Wessling R."/>
            <person name="Wicker T."/>
            <person name="Panstruga R."/>
        </authorList>
    </citation>
    <scope>NUCLEOTIDE SEQUENCE [LARGE SCALE GENOMIC DNA]</scope>
    <source>
        <strain evidence="2">DH14</strain>
    </source>
</reference>
<name>N1JF98_BLUG1</name>
<comment type="caution">
    <text evidence="2">The sequence shown here is derived from an EMBL/GenBank/DDBJ whole genome shotgun (WGS) entry which is preliminary data.</text>
</comment>
<keyword evidence="3" id="KW-1185">Reference proteome</keyword>
<sequence length="80" mass="8691">MKLLSMTAVALLIDISVSLQVIDNDPAFRREPKLPVLDSNFGLDCDTPLSYNSDTVRAAAEKAYISELIMSAISETTSRG</sequence>
<dbReference type="HOGENOM" id="CLU_2589410_0_0_1"/>
<gene>
    <name evidence="2" type="ORF">BGHDH14_bghG002596000001001</name>
</gene>
<dbReference type="InParanoid" id="N1JF98"/>
<protein>
    <submittedName>
        <fullName evidence="2">CSEP0357 putative effector protein</fullName>
    </submittedName>
</protein>
<feature type="chain" id="PRO_5004106639" evidence="1">
    <location>
        <begin position="19"/>
        <end position="80"/>
    </location>
</feature>
<dbReference type="AlphaFoldDB" id="N1JF98"/>
<accession>N1JF98</accession>
<evidence type="ECO:0000256" key="1">
    <source>
        <dbReference type="SAM" id="SignalP"/>
    </source>
</evidence>
<proteinExistence type="predicted"/>
<dbReference type="Proteomes" id="UP000015441">
    <property type="component" value="Unassembled WGS sequence"/>
</dbReference>
<evidence type="ECO:0000313" key="2">
    <source>
        <dbReference type="EMBL" id="CCU76458.1"/>
    </source>
</evidence>
<feature type="signal peptide" evidence="1">
    <location>
        <begin position="1"/>
        <end position="18"/>
    </location>
</feature>
<keyword evidence="1" id="KW-0732">Signal</keyword>
<dbReference type="EMBL" id="CAUH01002596">
    <property type="protein sequence ID" value="CCU76458.1"/>
    <property type="molecule type" value="Genomic_DNA"/>
</dbReference>
<organism evidence="2 3">
    <name type="scientific">Blumeria graminis f. sp. hordei (strain DH14)</name>
    <name type="common">Barley powdery mildew</name>
    <name type="synonym">Oidium monilioides f. sp. hordei</name>
    <dbReference type="NCBI Taxonomy" id="546991"/>
    <lineage>
        <taxon>Eukaryota</taxon>
        <taxon>Fungi</taxon>
        <taxon>Dikarya</taxon>
        <taxon>Ascomycota</taxon>
        <taxon>Pezizomycotina</taxon>
        <taxon>Leotiomycetes</taxon>
        <taxon>Erysiphales</taxon>
        <taxon>Erysiphaceae</taxon>
        <taxon>Blumeria</taxon>
        <taxon>Blumeria hordei</taxon>
    </lineage>
</organism>